<protein>
    <submittedName>
        <fullName evidence="2">Uncharacterized protein</fullName>
    </submittedName>
</protein>
<dbReference type="EMBL" id="GBRH01224310">
    <property type="protein sequence ID" value="JAD73585.1"/>
    <property type="molecule type" value="Transcribed_RNA"/>
</dbReference>
<reference evidence="2" key="1">
    <citation type="submission" date="2014-09" db="EMBL/GenBank/DDBJ databases">
        <authorList>
            <person name="Magalhaes I.L.F."/>
            <person name="Oliveira U."/>
            <person name="Santos F.R."/>
            <person name="Vidigal T.H.D.A."/>
            <person name="Brescovit A.D."/>
            <person name="Santos A.J."/>
        </authorList>
    </citation>
    <scope>NUCLEOTIDE SEQUENCE</scope>
    <source>
        <tissue evidence="2">Shoot tissue taken approximately 20 cm above the soil surface</tissue>
    </source>
</reference>
<dbReference type="AlphaFoldDB" id="A0A0A9CJN1"/>
<evidence type="ECO:0000256" key="1">
    <source>
        <dbReference type="SAM" id="MobiDB-lite"/>
    </source>
</evidence>
<evidence type="ECO:0000313" key="2">
    <source>
        <dbReference type="EMBL" id="JAD73585.1"/>
    </source>
</evidence>
<feature type="region of interest" description="Disordered" evidence="1">
    <location>
        <begin position="1"/>
        <end position="25"/>
    </location>
</feature>
<organism evidence="2">
    <name type="scientific">Arundo donax</name>
    <name type="common">Giant reed</name>
    <name type="synonym">Donax arundinaceus</name>
    <dbReference type="NCBI Taxonomy" id="35708"/>
    <lineage>
        <taxon>Eukaryota</taxon>
        <taxon>Viridiplantae</taxon>
        <taxon>Streptophyta</taxon>
        <taxon>Embryophyta</taxon>
        <taxon>Tracheophyta</taxon>
        <taxon>Spermatophyta</taxon>
        <taxon>Magnoliopsida</taxon>
        <taxon>Liliopsida</taxon>
        <taxon>Poales</taxon>
        <taxon>Poaceae</taxon>
        <taxon>PACMAD clade</taxon>
        <taxon>Arundinoideae</taxon>
        <taxon>Arundineae</taxon>
        <taxon>Arundo</taxon>
    </lineage>
</organism>
<proteinExistence type="predicted"/>
<accession>A0A0A9CJN1</accession>
<name>A0A0A9CJN1_ARUDO</name>
<reference evidence="2" key="2">
    <citation type="journal article" date="2015" name="Data Brief">
        <title>Shoot transcriptome of the giant reed, Arundo donax.</title>
        <authorList>
            <person name="Barrero R.A."/>
            <person name="Guerrero F.D."/>
            <person name="Moolhuijzen P."/>
            <person name="Goolsby J.A."/>
            <person name="Tidwell J."/>
            <person name="Bellgard S.E."/>
            <person name="Bellgard M.I."/>
        </authorList>
    </citation>
    <scope>NUCLEOTIDE SEQUENCE</scope>
    <source>
        <tissue evidence="2">Shoot tissue taken approximately 20 cm above the soil surface</tissue>
    </source>
</reference>
<sequence>MLELDKKGSYGDYSLSSSTFKVGGGARVSHCHYCQVQ</sequence>